<feature type="chain" id="PRO_5002074579" evidence="1">
    <location>
        <begin position="25"/>
        <end position="261"/>
    </location>
</feature>
<evidence type="ECO:0000313" key="2">
    <source>
        <dbReference type="EMBL" id="KHM52063.1"/>
    </source>
</evidence>
<reference evidence="2 3" key="1">
    <citation type="journal article" date="2013" name="PLoS ONE">
        <title>Identification and characterization of three novel lipases belonging to families II and V from Anaerovibrio lipolyticus 5ST.</title>
        <authorList>
            <person name="Prive F."/>
            <person name="Kaderbhai N.N."/>
            <person name="Girdwood S."/>
            <person name="Worgan H.J."/>
            <person name="Pinloche E."/>
            <person name="Scollan N.D."/>
            <person name="Huws S.A."/>
            <person name="Newbold C.J."/>
        </authorList>
    </citation>
    <scope>NUCLEOTIDE SEQUENCE [LARGE SCALE GENOMIC DNA]</scope>
    <source>
        <strain evidence="2 3">5S</strain>
    </source>
</reference>
<sequence>MGKIMFKSLAMTLLASVAATAALAAPMQQAHQIDILSQTGMGSKGWFVTPAKDKDWEKWHYAITDLDHDGNVELFKAKEAGLDGAAYIQCEEMDAKTLERRWGVYLTGGSDYPDIFSAPDSAKNPQIYANPGEGIYYYIFDSVKWQTEFENTTKTYAIRLIGDLLIDEFAIKKWQLSGYDGTETNHYYLPGWLNSDAENHTADQPPVEIDKSRYDNLLQEHLGGGQIQQGAIGWMDTKELLTQLQEKKSFNMLWDSYRAFK</sequence>
<dbReference type="Proteomes" id="UP000030993">
    <property type="component" value="Unassembled WGS sequence"/>
</dbReference>
<dbReference type="RefSeq" id="WP_039208282.1">
    <property type="nucleotide sequence ID" value="NZ_JSCE01000143.1"/>
</dbReference>
<dbReference type="AlphaFoldDB" id="A0A0B2JZ92"/>
<evidence type="ECO:0000256" key="1">
    <source>
        <dbReference type="SAM" id="SignalP"/>
    </source>
</evidence>
<feature type="signal peptide" evidence="1">
    <location>
        <begin position="1"/>
        <end position="24"/>
    </location>
</feature>
<dbReference type="STRING" id="82374.NZ47_06960"/>
<accession>A0A0B2JZ92</accession>
<protein>
    <submittedName>
        <fullName evidence="2">Uncharacterized protein</fullName>
    </submittedName>
</protein>
<gene>
    <name evidence="2" type="ORF">NZ47_06960</name>
</gene>
<evidence type="ECO:0000313" key="3">
    <source>
        <dbReference type="Proteomes" id="UP000030993"/>
    </source>
</evidence>
<proteinExistence type="predicted"/>
<dbReference type="EMBL" id="JSCE01000143">
    <property type="protein sequence ID" value="KHM52063.1"/>
    <property type="molecule type" value="Genomic_DNA"/>
</dbReference>
<keyword evidence="1" id="KW-0732">Signal</keyword>
<organism evidence="2 3">
    <name type="scientific">Anaerovibrio lipolyticus</name>
    <dbReference type="NCBI Taxonomy" id="82374"/>
    <lineage>
        <taxon>Bacteria</taxon>
        <taxon>Bacillati</taxon>
        <taxon>Bacillota</taxon>
        <taxon>Negativicutes</taxon>
        <taxon>Selenomonadales</taxon>
        <taxon>Selenomonadaceae</taxon>
        <taxon>Anaerovibrio</taxon>
    </lineage>
</organism>
<name>A0A0B2JZ92_9FIRM</name>
<dbReference type="eggNOG" id="ENOG5033WDV">
    <property type="taxonomic scope" value="Bacteria"/>
</dbReference>
<keyword evidence="3" id="KW-1185">Reference proteome</keyword>
<comment type="caution">
    <text evidence="2">The sequence shown here is derived from an EMBL/GenBank/DDBJ whole genome shotgun (WGS) entry which is preliminary data.</text>
</comment>